<dbReference type="PANTHER" id="PTHR12930">
    <property type="entry name" value="ZINC FINGER PROTEIN 183"/>
    <property type="match status" value="1"/>
</dbReference>
<organism evidence="7 8">
    <name type="scientific">Dreissena polymorpha</name>
    <name type="common">Zebra mussel</name>
    <name type="synonym">Mytilus polymorpha</name>
    <dbReference type="NCBI Taxonomy" id="45954"/>
    <lineage>
        <taxon>Eukaryota</taxon>
        <taxon>Metazoa</taxon>
        <taxon>Spiralia</taxon>
        <taxon>Lophotrochozoa</taxon>
        <taxon>Mollusca</taxon>
        <taxon>Bivalvia</taxon>
        <taxon>Autobranchia</taxon>
        <taxon>Heteroconchia</taxon>
        <taxon>Euheterodonta</taxon>
        <taxon>Imparidentia</taxon>
        <taxon>Neoheterodontei</taxon>
        <taxon>Myida</taxon>
        <taxon>Dreissenoidea</taxon>
        <taxon>Dreissenidae</taxon>
        <taxon>Dreissena</taxon>
    </lineage>
</organism>
<keyword evidence="8" id="KW-1185">Reference proteome</keyword>
<dbReference type="InterPro" id="IPR036855">
    <property type="entry name" value="Znf_CCCH_sf"/>
</dbReference>
<feature type="domain" description="C3H1-type" evidence="6">
    <location>
        <begin position="183"/>
        <end position="211"/>
    </location>
</feature>
<evidence type="ECO:0000256" key="2">
    <source>
        <dbReference type="ARBA" id="ARBA00022771"/>
    </source>
</evidence>
<dbReference type="InterPro" id="IPR039971">
    <property type="entry name" value="CWC24-like"/>
</dbReference>
<accession>A0A9D3YEZ5</accession>
<keyword evidence="2 4" id="KW-0863">Zinc-finger</keyword>
<comment type="caution">
    <text evidence="7">The sequence shown here is derived from an EMBL/GenBank/DDBJ whole genome shotgun (WGS) entry which is preliminary data.</text>
</comment>
<name>A0A9D3YEZ5_DREPO</name>
<reference evidence="7" key="1">
    <citation type="journal article" date="2019" name="bioRxiv">
        <title>The Genome of the Zebra Mussel, Dreissena polymorpha: A Resource for Invasive Species Research.</title>
        <authorList>
            <person name="McCartney M.A."/>
            <person name="Auch B."/>
            <person name="Kono T."/>
            <person name="Mallez S."/>
            <person name="Zhang Y."/>
            <person name="Obille A."/>
            <person name="Becker A."/>
            <person name="Abrahante J.E."/>
            <person name="Garbe J."/>
            <person name="Badalamenti J.P."/>
            <person name="Herman A."/>
            <person name="Mangelson H."/>
            <person name="Liachko I."/>
            <person name="Sullivan S."/>
            <person name="Sone E.D."/>
            <person name="Koren S."/>
            <person name="Silverstein K.A.T."/>
            <person name="Beckman K.B."/>
            <person name="Gohl D.M."/>
        </authorList>
    </citation>
    <scope>NUCLEOTIDE SEQUENCE</scope>
    <source>
        <strain evidence="7">Duluth1</strain>
        <tissue evidence="7">Whole animal</tissue>
    </source>
</reference>
<gene>
    <name evidence="7" type="ORF">DPMN_074253</name>
</gene>
<feature type="compositionally biased region" description="Basic residues" evidence="5">
    <location>
        <begin position="17"/>
        <end position="28"/>
    </location>
</feature>
<dbReference type="GO" id="GO:0008270">
    <property type="term" value="F:zinc ion binding"/>
    <property type="evidence" value="ECO:0007669"/>
    <property type="project" value="UniProtKB-KW"/>
</dbReference>
<evidence type="ECO:0000259" key="6">
    <source>
        <dbReference type="PROSITE" id="PS50103"/>
    </source>
</evidence>
<dbReference type="SMART" id="SM00356">
    <property type="entry name" value="ZnF_C3H1"/>
    <property type="match status" value="1"/>
</dbReference>
<dbReference type="SUPFAM" id="SSF90229">
    <property type="entry name" value="CCCH zinc finger"/>
    <property type="match status" value="1"/>
</dbReference>
<dbReference type="PANTHER" id="PTHR12930:SF0">
    <property type="entry name" value="RING FINGER PROTEIN 113B"/>
    <property type="match status" value="1"/>
</dbReference>
<evidence type="ECO:0000256" key="4">
    <source>
        <dbReference type="PROSITE-ProRule" id="PRU00723"/>
    </source>
</evidence>
<evidence type="ECO:0000256" key="3">
    <source>
        <dbReference type="ARBA" id="ARBA00022833"/>
    </source>
</evidence>
<dbReference type="Proteomes" id="UP000828390">
    <property type="component" value="Unassembled WGS sequence"/>
</dbReference>
<dbReference type="EMBL" id="JAIWYP010000015">
    <property type="protein sequence ID" value="KAH3699297.1"/>
    <property type="molecule type" value="Genomic_DNA"/>
</dbReference>
<feature type="region of interest" description="Disordered" evidence="5">
    <location>
        <begin position="1"/>
        <end position="101"/>
    </location>
</feature>
<proteinExistence type="predicted"/>
<dbReference type="InterPro" id="IPR000571">
    <property type="entry name" value="Znf_CCCH"/>
</dbReference>
<dbReference type="GO" id="GO:0034247">
    <property type="term" value="P:snoRNA splicing"/>
    <property type="evidence" value="ECO:0007669"/>
    <property type="project" value="TreeGrafter"/>
</dbReference>
<evidence type="ECO:0000313" key="8">
    <source>
        <dbReference type="Proteomes" id="UP000828390"/>
    </source>
</evidence>
<evidence type="ECO:0000256" key="5">
    <source>
        <dbReference type="SAM" id="MobiDB-lite"/>
    </source>
</evidence>
<feature type="zinc finger region" description="C3H1-type" evidence="4">
    <location>
        <begin position="183"/>
        <end position="211"/>
    </location>
</feature>
<feature type="compositionally biased region" description="Basic and acidic residues" evidence="5">
    <location>
        <begin position="1"/>
        <end position="11"/>
    </location>
</feature>
<keyword evidence="3 4" id="KW-0862">Zinc</keyword>
<evidence type="ECO:0000313" key="7">
    <source>
        <dbReference type="EMBL" id="KAH3699297.1"/>
    </source>
</evidence>
<dbReference type="AlphaFoldDB" id="A0A9D3YEZ5"/>
<dbReference type="GO" id="GO:0005684">
    <property type="term" value="C:U2-type spliceosomal complex"/>
    <property type="evidence" value="ECO:0007669"/>
    <property type="project" value="TreeGrafter"/>
</dbReference>
<feature type="compositionally biased region" description="Acidic residues" evidence="5">
    <location>
        <begin position="32"/>
        <end position="41"/>
    </location>
</feature>
<reference evidence="7" key="2">
    <citation type="submission" date="2020-11" db="EMBL/GenBank/DDBJ databases">
        <authorList>
            <person name="McCartney M.A."/>
            <person name="Auch B."/>
            <person name="Kono T."/>
            <person name="Mallez S."/>
            <person name="Becker A."/>
            <person name="Gohl D.M."/>
            <person name="Silverstein K.A.T."/>
            <person name="Koren S."/>
            <person name="Bechman K.B."/>
            <person name="Herman A."/>
            <person name="Abrahante J.E."/>
            <person name="Garbe J."/>
        </authorList>
    </citation>
    <scope>NUCLEOTIDE SEQUENCE</scope>
    <source>
        <strain evidence="7">Duluth1</strain>
        <tissue evidence="7">Whole animal</tissue>
    </source>
</reference>
<dbReference type="PROSITE" id="PS50103">
    <property type="entry name" value="ZF_C3H1"/>
    <property type="match status" value="1"/>
</dbReference>
<dbReference type="Gene3D" id="4.10.1000.10">
    <property type="entry name" value="Zinc finger, CCCH-type"/>
    <property type="match status" value="1"/>
</dbReference>
<evidence type="ECO:0000256" key="1">
    <source>
        <dbReference type="ARBA" id="ARBA00022723"/>
    </source>
</evidence>
<keyword evidence="1 4" id="KW-0479">Metal-binding</keyword>
<dbReference type="Pfam" id="PF00642">
    <property type="entry name" value="zf-CCCH"/>
    <property type="match status" value="1"/>
</dbReference>
<sequence>MADETTTEKNKCTFFKKAVKRQQNRRRKGSDDNESSDEDDGNVAVKAKKMKCPSKFVQSTNTKKFVKDDGSSSESDEEIRKSAIVTYTSSKTGKRDGPVDMGATSTVEIDTDLAQDARTLFEIQQQINKELKGKEDDKVYRGMNNYQVFYEKKDTAQGNAASNSVRKGPLRAPAHLRATVRWDYQPDICKDYKETGMCGFGDSCKFVHDRSDYKHGWQLEREMDQGTYGKSDDANYEISSDEEDVPFKCFICRKSFESPIVTK</sequence>
<protein>
    <recommendedName>
        <fullName evidence="6">C3H1-type domain-containing protein</fullName>
    </recommendedName>
</protein>